<keyword evidence="10" id="KW-1185">Reference proteome</keyword>
<feature type="transmembrane region" description="Helical" evidence="8">
    <location>
        <begin position="479"/>
        <end position="499"/>
    </location>
</feature>
<dbReference type="SUPFAM" id="SSF81338">
    <property type="entry name" value="Aquaporin-like"/>
    <property type="match status" value="1"/>
</dbReference>
<dbReference type="AlphaFoldDB" id="A0A9W7SPQ1"/>
<dbReference type="EMBL" id="RIBY02002001">
    <property type="protein sequence ID" value="KAH9826338.1"/>
    <property type="molecule type" value="Genomic_DNA"/>
</dbReference>
<comment type="similarity">
    <text evidence="2">Belongs to the MIP/aquaporin (TC 1.A.8) family.</text>
</comment>
<evidence type="ECO:0000256" key="3">
    <source>
        <dbReference type="ARBA" id="ARBA00022448"/>
    </source>
</evidence>
<evidence type="ECO:0000256" key="5">
    <source>
        <dbReference type="ARBA" id="ARBA00022989"/>
    </source>
</evidence>
<feature type="compositionally biased region" description="Basic and acidic residues" evidence="7">
    <location>
        <begin position="283"/>
        <end position="294"/>
    </location>
</feature>
<keyword evidence="4 8" id="KW-0812">Transmembrane</keyword>
<proteinExistence type="inferred from homology"/>
<name>A0A9W7SPQ1_9PEZI</name>
<dbReference type="InterPro" id="IPR000425">
    <property type="entry name" value="MIP"/>
</dbReference>
<evidence type="ECO:0000256" key="4">
    <source>
        <dbReference type="ARBA" id="ARBA00022692"/>
    </source>
</evidence>
<feature type="transmembrane region" description="Helical" evidence="8">
    <location>
        <begin position="561"/>
        <end position="579"/>
    </location>
</feature>
<accession>A0A9W7SPQ1</accession>
<feature type="transmembrane region" description="Helical" evidence="8">
    <location>
        <begin position="611"/>
        <end position="631"/>
    </location>
</feature>
<evidence type="ECO:0000313" key="10">
    <source>
        <dbReference type="Proteomes" id="UP001138500"/>
    </source>
</evidence>
<dbReference type="InterPro" id="IPR023271">
    <property type="entry name" value="Aquaporin-like"/>
</dbReference>
<evidence type="ECO:0000256" key="6">
    <source>
        <dbReference type="ARBA" id="ARBA00023136"/>
    </source>
</evidence>
<comment type="subcellular location">
    <subcellularLocation>
        <location evidence="1">Membrane</location>
        <topology evidence="1">Multi-pass membrane protein</topology>
    </subcellularLocation>
</comment>
<dbReference type="GO" id="GO:0015250">
    <property type="term" value="F:water channel activity"/>
    <property type="evidence" value="ECO:0007669"/>
    <property type="project" value="TreeGrafter"/>
</dbReference>
<sequence>SDAPLAESSGPQAQTSNDAREALSPTRGRAGTNRSNNSNGTDSDFRPPRRAATTMSQFPNLSATQLGRVGTSLNQVPSQNLDGVSALRRRSTRRSGTRPSADGRSKFTLAGVDEAPKLAEAHEPYVHPGYAALNPAYDQPANAKPVWSLAKPLPRVIRPGMVPTKSEILDSRVNAELPGENSQKLGLDVDPNDLEKGEIKPSVDPRKVSAQLKDSRAQRENTFLNKIQRHASISRANGASQKISRMGSLTSSARRRRASTSAARRSSQMSPALAGDDSGEDEKDQRPPSTEETRPPPQQQLGAQLGSQLEAAFPPPARRPTALDPIPESRPLTPTKPETYEPAPEDEQDFADDAESLTTLGLDEEPALLQDMEPLMENFIEDEVHNNHTAWSVVRTHHREFLAELLAVFVQITFGFCADLQVTLAQTSNPDTTAWAWGLSTMTAIYISGGISGAHLNPVITIMLWFYRGFPKRKMPAYFIGQFLGAFIGALTAYGLYLASIQDFEATHGAESILDSFVTSQRHPFIGPATAFFNEFLGVTLLVIAVLALGDDQNAPPGAGMNSLIIGLVIVLLNLTFTYQTGAALNPARDFGPRLAMLALGYPRRIFTDPFWFYGPWAGTVGGAFLGGFLYDAAIFTGGESPVNYPLTRTKRALKKSKRKWSRRLRLAKRDAEKL</sequence>
<dbReference type="NCBIfam" id="TIGR00861">
    <property type="entry name" value="MIP"/>
    <property type="match status" value="1"/>
</dbReference>
<dbReference type="InterPro" id="IPR050363">
    <property type="entry name" value="MIP/Aquaporin"/>
</dbReference>
<dbReference type="PANTHER" id="PTHR43829">
    <property type="entry name" value="AQUAPORIN OR AQUAGLYCEROPORIN RELATED"/>
    <property type="match status" value="1"/>
</dbReference>
<dbReference type="Proteomes" id="UP001138500">
    <property type="component" value="Unassembled WGS sequence"/>
</dbReference>
<gene>
    <name evidence="9" type="ORF">Tdes44962_MAKER03598</name>
</gene>
<dbReference type="Gene3D" id="1.20.1080.10">
    <property type="entry name" value="Glycerol uptake facilitator protein"/>
    <property type="match status" value="1"/>
</dbReference>
<dbReference type="PANTHER" id="PTHR43829:SF24">
    <property type="entry name" value="MIP AQUAPORIN (EUROFUNG)"/>
    <property type="match status" value="1"/>
</dbReference>
<dbReference type="CDD" id="cd00333">
    <property type="entry name" value="MIP"/>
    <property type="match status" value="1"/>
</dbReference>
<feature type="transmembrane region" description="Helical" evidence="8">
    <location>
        <begin position="525"/>
        <end position="549"/>
    </location>
</feature>
<keyword evidence="6 8" id="KW-0472">Membrane</keyword>
<feature type="region of interest" description="Disordered" evidence="7">
    <location>
        <begin position="171"/>
        <end position="300"/>
    </location>
</feature>
<evidence type="ECO:0000256" key="7">
    <source>
        <dbReference type="SAM" id="MobiDB-lite"/>
    </source>
</evidence>
<feature type="non-terminal residue" evidence="9">
    <location>
        <position position="1"/>
    </location>
</feature>
<feature type="compositionally biased region" description="Polar residues" evidence="7">
    <location>
        <begin position="53"/>
        <end position="82"/>
    </location>
</feature>
<feature type="region of interest" description="Disordered" evidence="7">
    <location>
        <begin position="1"/>
        <end position="109"/>
    </location>
</feature>
<feature type="region of interest" description="Disordered" evidence="7">
    <location>
        <begin position="312"/>
        <end position="348"/>
    </location>
</feature>
<feature type="compositionally biased region" description="Polar residues" evidence="7">
    <location>
        <begin position="32"/>
        <end position="42"/>
    </location>
</feature>
<dbReference type="OrthoDB" id="3222at2759"/>
<dbReference type="PRINTS" id="PR00783">
    <property type="entry name" value="MINTRINSICP"/>
</dbReference>
<protein>
    <submittedName>
        <fullName evidence="9">MIP transporter</fullName>
    </submittedName>
</protein>
<reference evidence="9 10" key="2">
    <citation type="journal article" date="2021" name="Curr. Genet.">
        <title>Genetic response to nitrogen starvation in the aggressive Eucalyptus foliar pathogen Teratosphaeria destructans.</title>
        <authorList>
            <person name="Havenga M."/>
            <person name="Wingfield B.D."/>
            <person name="Wingfield M.J."/>
            <person name="Dreyer L.L."/>
            <person name="Roets F."/>
            <person name="Aylward J."/>
        </authorList>
    </citation>
    <scope>NUCLEOTIDE SEQUENCE [LARGE SCALE GENOMIC DNA]</scope>
    <source>
        <strain evidence="9">CMW44962</strain>
    </source>
</reference>
<evidence type="ECO:0000256" key="1">
    <source>
        <dbReference type="ARBA" id="ARBA00004141"/>
    </source>
</evidence>
<keyword evidence="5 8" id="KW-1133">Transmembrane helix</keyword>
<dbReference type="GO" id="GO:0005886">
    <property type="term" value="C:plasma membrane"/>
    <property type="evidence" value="ECO:0007669"/>
    <property type="project" value="TreeGrafter"/>
</dbReference>
<organism evidence="9 10">
    <name type="scientific">Teratosphaeria destructans</name>
    <dbReference type="NCBI Taxonomy" id="418781"/>
    <lineage>
        <taxon>Eukaryota</taxon>
        <taxon>Fungi</taxon>
        <taxon>Dikarya</taxon>
        <taxon>Ascomycota</taxon>
        <taxon>Pezizomycotina</taxon>
        <taxon>Dothideomycetes</taxon>
        <taxon>Dothideomycetidae</taxon>
        <taxon>Mycosphaerellales</taxon>
        <taxon>Teratosphaeriaceae</taxon>
        <taxon>Teratosphaeria</taxon>
    </lineage>
</organism>
<feature type="compositionally biased region" description="Basic and acidic residues" evidence="7">
    <location>
        <begin position="193"/>
        <end position="219"/>
    </location>
</feature>
<comment type="caution">
    <text evidence="9">The sequence shown here is derived from an EMBL/GenBank/DDBJ whole genome shotgun (WGS) entry which is preliminary data.</text>
</comment>
<feature type="compositionally biased region" description="Basic residues" evidence="7">
    <location>
        <begin position="87"/>
        <end position="96"/>
    </location>
</feature>
<dbReference type="Pfam" id="PF00230">
    <property type="entry name" value="MIP"/>
    <property type="match status" value="1"/>
</dbReference>
<keyword evidence="3" id="KW-0813">Transport</keyword>
<evidence type="ECO:0000256" key="8">
    <source>
        <dbReference type="SAM" id="Phobius"/>
    </source>
</evidence>
<dbReference type="GO" id="GO:0015254">
    <property type="term" value="F:glycerol channel activity"/>
    <property type="evidence" value="ECO:0007669"/>
    <property type="project" value="TreeGrafter"/>
</dbReference>
<evidence type="ECO:0000256" key="2">
    <source>
        <dbReference type="ARBA" id="ARBA00006175"/>
    </source>
</evidence>
<reference evidence="9 10" key="1">
    <citation type="journal article" date="2018" name="IMA Fungus">
        <title>IMA Genome-F 10: Nine draft genome sequences of Claviceps purpurea s.lat., including C. arundinis, C. humidiphila, and C. cf. spartinae, pseudomolecules for the pitch canker pathogen Fusarium circinatum, draft genome of Davidsoniella eucalypti, Grosmannia galeiformis, Quambalaria eucalypti, and Teratosphaeria destructans.</title>
        <authorList>
            <person name="Wingfield B.D."/>
            <person name="Liu M."/>
            <person name="Nguyen H.D."/>
            <person name="Lane F.A."/>
            <person name="Morgan S.W."/>
            <person name="De Vos L."/>
            <person name="Wilken P.M."/>
            <person name="Duong T.A."/>
            <person name="Aylward J."/>
            <person name="Coetzee M.P."/>
            <person name="Dadej K."/>
            <person name="De Beer Z.W."/>
            <person name="Findlay W."/>
            <person name="Havenga M."/>
            <person name="Kolarik M."/>
            <person name="Menzies J.G."/>
            <person name="Naidoo K."/>
            <person name="Pochopski O."/>
            <person name="Shoukouhi P."/>
            <person name="Santana Q.C."/>
            <person name="Seifert K.A."/>
            <person name="Soal N."/>
            <person name="Steenkamp E.T."/>
            <person name="Tatham C.T."/>
            <person name="van der Nest M.A."/>
            <person name="Wingfield M.J."/>
        </authorList>
    </citation>
    <scope>NUCLEOTIDE SEQUENCE [LARGE SCALE GENOMIC DNA]</scope>
    <source>
        <strain evidence="9">CMW44962</strain>
    </source>
</reference>
<feature type="transmembrane region" description="Helical" evidence="8">
    <location>
        <begin position="444"/>
        <end position="467"/>
    </location>
</feature>
<evidence type="ECO:0000313" key="9">
    <source>
        <dbReference type="EMBL" id="KAH9826338.1"/>
    </source>
</evidence>
<feature type="compositionally biased region" description="Polar residues" evidence="7">
    <location>
        <begin position="234"/>
        <end position="249"/>
    </location>
</feature>